<dbReference type="Gene3D" id="1.10.3210.10">
    <property type="entry name" value="Hypothetical protein af1432"/>
    <property type="match status" value="1"/>
</dbReference>
<comment type="caution">
    <text evidence="2">The sequence shown here is derived from an EMBL/GenBank/DDBJ whole genome shotgun (WGS) entry which is preliminary data.</text>
</comment>
<proteinExistence type="predicted"/>
<organism evidence="2 3">
    <name type="scientific">Oceaniferula flava</name>
    <dbReference type="NCBI Taxonomy" id="2800421"/>
    <lineage>
        <taxon>Bacteria</taxon>
        <taxon>Pseudomonadati</taxon>
        <taxon>Verrucomicrobiota</taxon>
        <taxon>Verrucomicrobiia</taxon>
        <taxon>Verrucomicrobiales</taxon>
        <taxon>Verrucomicrobiaceae</taxon>
        <taxon>Oceaniferula</taxon>
    </lineage>
</organism>
<dbReference type="AlphaFoldDB" id="A0AAE2S9M2"/>
<feature type="domain" description="DUF6817" evidence="1">
    <location>
        <begin position="39"/>
        <end position="116"/>
    </location>
</feature>
<evidence type="ECO:0000313" key="3">
    <source>
        <dbReference type="Proteomes" id="UP000634206"/>
    </source>
</evidence>
<sequence length="230" mass="25847">MNVAQTNLQLYNQLREARWSDADLTTVRAAYDVSQKLFANAYRPNQKPFVCHLIGTASVLAHWGERPDMVVAGMLHSAYLYGSFGDKLGMTPEKRQYLRAIVGADIETLVHNYSSMKGVNPLTSDDRDYLVLILADLYDEMLDQGAAYAPAKPLPELCDDETVTKIIDAATRTISAEVGQQFEKAIRDLEQASPPDFLTTDATSFSRIKTGIPGFSKKRKRSRWRRLLQK</sequence>
<evidence type="ECO:0000313" key="2">
    <source>
        <dbReference type="EMBL" id="MBK1853846.1"/>
    </source>
</evidence>
<reference evidence="2" key="1">
    <citation type="submission" date="2021-01" db="EMBL/GenBank/DDBJ databases">
        <title>Modified the classification status of verrucomicrobia.</title>
        <authorList>
            <person name="Feng X."/>
        </authorList>
    </citation>
    <scope>NUCLEOTIDE SEQUENCE</scope>
    <source>
        <strain evidence="2">5K15</strain>
    </source>
</reference>
<dbReference type="InterPro" id="IPR049202">
    <property type="entry name" value="DUF6817"/>
</dbReference>
<dbReference type="Pfam" id="PF20680">
    <property type="entry name" value="DUF6817"/>
    <property type="match status" value="1"/>
</dbReference>
<name>A0AAE2S9M2_9BACT</name>
<evidence type="ECO:0000259" key="1">
    <source>
        <dbReference type="Pfam" id="PF20680"/>
    </source>
</evidence>
<gene>
    <name evidence="2" type="ORF">JIN83_02645</name>
</gene>
<protein>
    <recommendedName>
        <fullName evidence="1">DUF6817 domain-containing protein</fullName>
    </recommendedName>
</protein>
<keyword evidence="3" id="KW-1185">Reference proteome</keyword>
<dbReference type="Proteomes" id="UP000634206">
    <property type="component" value="Unassembled WGS sequence"/>
</dbReference>
<accession>A0AAE2S9M2</accession>
<dbReference type="SUPFAM" id="SSF109604">
    <property type="entry name" value="HD-domain/PDEase-like"/>
    <property type="match status" value="1"/>
</dbReference>
<dbReference type="EMBL" id="JAENIG010000001">
    <property type="protein sequence ID" value="MBK1853846.1"/>
    <property type="molecule type" value="Genomic_DNA"/>
</dbReference>
<dbReference type="RefSeq" id="WP_309488449.1">
    <property type="nucleotide sequence ID" value="NZ_JAENIG010000001.1"/>
</dbReference>